<dbReference type="Pfam" id="PF03261">
    <property type="entry name" value="CDK5_activator"/>
    <property type="match status" value="2"/>
</dbReference>
<dbReference type="InterPro" id="IPR036915">
    <property type="entry name" value="Cyclin-like_sf"/>
</dbReference>
<evidence type="ECO:0008006" key="5">
    <source>
        <dbReference type="Google" id="ProtNLM"/>
    </source>
</evidence>
<dbReference type="GO" id="GO:0005737">
    <property type="term" value="C:cytoplasm"/>
    <property type="evidence" value="ECO:0007669"/>
    <property type="project" value="TreeGrafter"/>
</dbReference>
<dbReference type="GO" id="GO:0019901">
    <property type="term" value="F:protein kinase binding"/>
    <property type="evidence" value="ECO:0007669"/>
    <property type="project" value="TreeGrafter"/>
</dbReference>
<dbReference type="SUPFAM" id="SSF47954">
    <property type="entry name" value="Cyclin-like"/>
    <property type="match status" value="2"/>
</dbReference>
<protein>
    <recommendedName>
        <fullName evidence="5">Cyclin-dependent kinase 5 activator protein</fullName>
    </recommendedName>
</protein>
<dbReference type="GO" id="GO:0030426">
    <property type="term" value="C:growth cone"/>
    <property type="evidence" value="ECO:0007669"/>
    <property type="project" value="TreeGrafter"/>
</dbReference>
<proteinExistence type="inferred from homology"/>
<organism evidence="3 4">
    <name type="scientific">Opisthorchis viverrini</name>
    <name type="common">Southeast Asian liver fluke</name>
    <dbReference type="NCBI Taxonomy" id="6198"/>
    <lineage>
        <taxon>Eukaryota</taxon>
        <taxon>Metazoa</taxon>
        <taxon>Spiralia</taxon>
        <taxon>Lophotrochozoa</taxon>
        <taxon>Platyhelminthes</taxon>
        <taxon>Trematoda</taxon>
        <taxon>Digenea</taxon>
        <taxon>Opisthorchiida</taxon>
        <taxon>Opisthorchiata</taxon>
        <taxon>Opisthorchiidae</taxon>
        <taxon>Opisthorchis</taxon>
    </lineage>
</organism>
<dbReference type="Gene3D" id="1.10.472.10">
    <property type="entry name" value="Cyclin-like"/>
    <property type="match status" value="2"/>
</dbReference>
<dbReference type="OrthoDB" id="7676799at2759"/>
<evidence type="ECO:0000313" key="4">
    <source>
        <dbReference type="Proteomes" id="UP000054324"/>
    </source>
</evidence>
<dbReference type="RefSeq" id="XP_009168528.1">
    <property type="nucleotide sequence ID" value="XM_009170264.1"/>
</dbReference>
<accession>A0A075AFH3</accession>
<sequence>MGTVLSNSSSAAHVETKSHQFHNQCYLNDRASLTDLSDHLYPKRSLNRRSSNDYGDPSLLEVCSSRVTHNGCIRNSTYQPGGLRSRQTNLLATPIAPGSTGLKRIIFPGLSKKTKPVNPTVTVRKAQRSQSGIATFRDQCEETLGSVTPSIFRRRSRGNSYFSNYPHHRELRNSGVSFSAALEDSEYQQSQHEIDAIQPYTDERRGSYANGGRTGTPYCGPHDSLKPMCTACKHLSISCYQPSPVKANLNAEPFAGLNSHIHTSDTVQPPRHVHFNSRRQFSEPNAFMQMSHASCVTCLELLNQVPLVRTSPQRPVSNCECQHDMYTETERRVNPVCDLSGRMHQLQRCASSHSTSRRVIKGMPHQHSPSDGVTASSGNHPYHHSIPAHLGNARIECSPSYRRDKKPYAFFSQLSINAASPTRVIGSPHPVIAHRVQSSVQPSPASSRIPAVPEEPLTSFGKSREYAGIHRRNTTVVEISPQVPANEPGIESKDFSWGKNLTKSLSCYALRFFSQHHQANSFRSRVVGKTDTENFPRSMIPRLRAEKSKRKVLEKSQDKKQPGISAQSKSGHEKHQLDWDVESSQSTLCHSVPWCESRPVVLSKNTASQACAETHKPADVEEKRIPNSNQPIRNNLPKLYLSECQGHQTEHCLIPYSTTSYCGFKLECDLASQWMRKEGRSIHYCAHSVDPRQTGFKASTSELLRCLSFFVVARLQLASLNTSTSRTRSNRLRLLQPNIIVNWIRAVDRALLVQGWSELAFMNPANVVFLFMMLKDCLKCAVNSERELHTIVMACLYLSYSYMGNEISYPLKPFLIAETNQLLMENNNGNRKVFDSENALLNGFESSIRAKVIDQVRNRFWQYCLRIINAKSQDMLHVNADSLRFTELFSELKSYDSQISPVSVPVRLSSTPK</sequence>
<dbReference type="AlphaFoldDB" id="A0A075AFH3"/>
<dbReference type="GeneID" id="20319471"/>
<gene>
    <name evidence="3" type="ORF">T265_05289</name>
</gene>
<dbReference type="Proteomes" id="UP000054324">
    <property type="component" value="Unassembled WGS sequence"/>
</dbReference>
<dbReference type="PANTHER" id="PTHR23401">
    <property type="entry name" value="CYCLIN DEPENDANT KINASE-5 ACTIVATOR"/>
    <property type="match status" value="1"/>
</dbReference>
<dbReference type="InterPro" id="IPR004944">
    <property type="entry name" value="CDK5_activator"/>
</dbReference>
<evidence type="ECO:0000256" key="1">
    <source>
        <dbReference type="ARBA" id="ARBA00010175"/>
    </source>
</evidence>
<dbReference type="GO" id="GO:0016533">
    <property type="term" value="C:protein kinase 5 complex"/>
    <property type="evidence" value="ECO:0007669"/>
    <property type="project" value="InterPro"/>
</dbReference>
<dbReference type="STRING" id="6198.A0A075AFH3"/>
<feature type="compositionally biased region" description="Basic and acidic residues" evidence="2">
    <location>
        <begin position="543"/>
        <end position="561"/>
    </location>
</feature>
<evidence type="ECO:0000256" key="2">
    <source>
        <dbReference type="SAM" id="MobiDB-lite"/>
    </source>
</evidence>
<feature type="region of interest" description="Disordered" evidence="2">
    <location>
        <begin position="354"/>
        <end position="375"/>
    </location>
</feature>
<evidence type="ECO:0000313" key="3">
    <source>
        <dbReference type="EMBL" id="KER27734.1"/>
    </source>
</evidence>
<feature type="region of interest" description="Disordered" evidence="2">
    <location>
        <begin position="539"/>
        <end position="577"/>
    </location>
</feature>
<keyword evidence="4" id="KW-1185">Reference proteome</keyword>
<name>A0A075AFH3_OPIVI</name>
<dbReference type="GO" id="GO:0007411">
    <property type="term" value="P:axon guidance"/>
    <property type="evidence" value="ECO:0007669"/>
    <property type="project" value="TreeGrafter"/>
</dbReference>
<dbReference type="GO" id="GO:0061575">
    <property type="term" value="F:cyclin-dependent protein serine/threonine kinase activator activity"/>
    <property type="evidence" value="ECO:0007669"/>
    <property type="project" value="InterPro"/>
</dbReference>
<dbReference type="CTD" id="20319471"/>
<dbReference type="KEGG" id="ovi:T265_05289"/>
<comment type="similarity">
    <text evidence="1">Belongs to the cyclin-dependent kinase 5 activator family.</text>
</comment>
<dbReference type="EMBL" id="KL596716">
    <property type="protein sequence ID" value="KER27734.1"/>
    <property type="molecule type" value="Genomic_DNA"/>
</dbReference>
<reference evidence="3 4" key="1">
    <citation type="submission" date="2013-11" db="EMBL/GenBank/DDBJ databases">
        <title>Opisthorchis viverrini - life in the bile duct.</title>
        <authorList>
            <person name="Young N.D."/>
            <person name="Nagarajan N."/>
            <person name="Lin S.J."/>
            <person name="Korhonen P.K."/>
            <person name="Jex A.R."/>
            <person name="Hall R.S."/>
            <person name="Safavi-Hemami H."/>
            <person name="Kaewkong W."/>
            <person name="Bertrand D."/>
            <person name="Gao S."/>
            <person name="Seet Q."/>
            <person name="Wongkham S."/>
            <person name="Teh B.T."/>
            <person name="Wongkham C."/>
            <person name="Intapan P.M."/>
            <person name="Maleewong W."/>
            <person name="Yang X."/>
            <person name="Hu M."/>
            <person name="Wang Z."/>
            <person name="Hofmann A."/>
            <person name="Sternberg P.W."/>
            <person name="Tan P."/>
            <person name="Wang J."/>
            <person name="Gasser R.B."/>
        </authorList>
    </citation>
    <scope>NUCLEOTIDE SEQUENCE [LARGE SCALE GENOMIC DNA]</scope>
</reference>
<dbReference type="PANTHER" id="PTHR23401:SF0">
    <property type="entry name" value="CYCLIN-DEPENDENT KINASE 5 ACTIVATOR"/>
    <property type="match status" value="1"/>
</dbReference>